<evidence type="ECO:0000256" key="1">
    <source>
        <dbReference type="SAM" id="MobiDB-lite"/>
    </source>
</evidence>
<dbReference type="Proteomes" id="UP000287651">
    <property type="component" value="Unassembled WGS sequence"/>
</dbReference>
<comment type="caution">
    <text evidence="2">The sequence shown here is derived from an EMBL/GenBank/DDBJ whole genome shotgun (WGS) entry which is preliminary data.</text>
</comment>
<sequence length="173" mass="19028">MSARQNAVEGWSPEDSVESAREGMVGQRATLAIVSICCSVFDHSVRPSSLQSGRERLQSPAEQRRGAVVAAATTRAAARAMSGGAAGEEGELSAKKRRLKDRAVGAASFSYRKKIMVGVGAVDSDVEWRRLRWQRRMQGRKRPLRLGRSATVVAVEALLWQKEEDESNDYHDD</sequence>
<organism evidence="2 3">
    <name type="scientific">Ensete ventricosum</name>
    <name type="common">Abyssinian banana</name>
    <name type="synonym">Musa ensete</name>
    <dbReference type="NCBI Taxonomy" id="4639"/>
    <lineage>
        <taxon>Eukaryota</taxon>
        <taxon>Viridiplantae</taxon>
        <taxon>Streptophyta</taxon>
        <taxon>Embryophyta</taxon>
        <taxon>Tracheophyta</taxon>
        <taxon>Spermatophyta</taxon>
        <taxon>Magnoliopsida</taxon>
        <taxon>Liliopsida</taxon>
        <taxon>Zingiberales</taxon>
        <taxon>Musaceae</taxon>
        <taxon>Ensete</taxon>
    </lineage>
</organism>
<feature type="region of interest" description="Disordered" evidence="1">
    <location>
        <begin position="1"/>
        <end position="20"/>
    </location>
</feature>
<protein>
    <submittedName>
        <fullName evidence="2">Uncharacterized protein</fullName>
    </submittedName>
</protein>
<dbReference type="EMBL" id="AMZH03012452">
    <property type="protein sequence ID" value="RRT50996.1"/>
    <property type="molecule type" value="Genomic_DNA"/>
</dbReference>
<gene>
    <name evidence="2" type="ORF">B296_00028707</name>
</gene>
<evidence type="ECO:0000313" key="2">
    <source>
        <dbReference type="EMBL" id="RRT50996.1"/>
    </source>
</evidence>
<dbReference type="AlphaFoldDB" id="A0A426YH41"/>
<name>A0A426YH41_ENSVE</name>
<accession>A0A426YH41</accession>
<proteinExistence type="predicted"/>
<reference evidence="2 3" key="1">
    <citation type="journal article" date="2014" name="Agronomy (Basel)">
        <title>A Draft Genome Sequence for Ensete ventricosum, the Drought-Tolerant Tree Against Hunger.</title>
        <authorList>
            <person name="Harrison J."/>
            <person name="Moore K.A."/>
            <person name="Paszkiewicz K."/>
            <person name="Jones T."/>
            <person name="Grant M."/>
            <person name="Ambacheew D."/>
            <person name="Muzemil S."/>
            <person name="Studholme D.J."/>
        </authorList>
    </citation>
    <scope>NUCLEOTIDE SEQUENCE [LARGE SCALE GENOMIC DNA]</scope>
</reference>
<evidence type="ECO:0000313" key="3">
    <source>
        <dbReference type="Proteomes" id="UP000287651"/>
    </source>
</evidence>